<gene>
    <name evidence="4" type="ORF">BTM29_09140</name>
</gene>
<name>A0A1P8Q4C3_9LACO</name>
<reference evidence="5" key="1">
    <citation type="submission" date="2016-12" db="EMBL/GenBank/DDBJ databases">
        <authorList>
            <person name="Jung M.Y."/>
            <person name="Lee S.H."/>
        </authorList>
    </citation>
    <scope>NUCLEOTIDE SEQUENCE [LARGE SCALE GENOMIC DNA]</scope>
    <source>
        <strain evidence="5">WiKim39</strain>
    </source>
</reference>
<dbReference type="KEGG" id="lalw:BTM29_09140"/>
<evidence type="ECO:0000259" key="3">
    <source>
        <dbReference type="Pfam" id="PF06056"/>
    </source>
</evidence>
<evidence type="ECO:0000256" key="1">
    <source>
        <dbReference type="ARBA" id="ARBA00022612"/>
    </source>
</evidence>
<dbReference type="Pfam" id="PF03592">
    <property type="entry name" value="Terminase_2"/>
    <property type="match status" value="1"/>
</dbReference>
<dbReference type="InterPro" id="IPR052404">
    <property type="entry name" value="SPP1-like_terminase"/>
</dbReference>
<dbReference type="InterPro" id="IPR038713">
    <property type="entry name" value="Terminase_Gp1_N_sf"/>
</dbReference>
<protein>
    <recommendedName>
        <fullName evidence="3">Terminase ATPase subunit N-terminal domain-containing protein</fullName>
    </recommendedName>
</protein>
<dbReference type="RefSeq" id="WP_076616457.1">
    <property type="nucleotide sequence ID" value="NZ_CP019323.1"/>
</dbReference>
<dbReference type="OrthoDB" id="7358785at2"/>
<accession>A0A1P8Q4C3</accession>
<dbReference type="Pfam" id="PF06056">
    <property type="entry name" value="Terminase_5"/>
    <property type="match status" value="1"/>
</dbReference>
<dbReference type="InterPro" id="IPR005335">
    <property type="entry name" value="Terminase_ssu"/>
</dbReference>
<dbReference type="PANTHER" id="PTHR41328:SF3">
    <property type="entry name" value="PBSX PHAGE TERMINASE SMALL SUBUNIT"/>
    <property type="match status" value="1"/>
</dbReference>
<keyword evidence="1" id="KW-1188">Viral release from host cell</keyword>
<evidence type="ECO:0000256" key="2">
    <source>
        <dbReference type="ARBA" id="ARBA00023219"/>
    </source>
</evidence>
<proteinExistence type="predicted"/>
<dbReference type="STRING" id="1847728.BTM29_09140"/>
<dbReference type="AlphaFoldDB" id="A0A1P8Q4C3"/>
<evidence type="ECO:0000313" key="4">
    <source>
        <dbReference type="EMBL" id="APX72704.1"/>
    </source>
</evidence>
<organism evidence="4 5">
    <name type="scientific">Companilactobacillus allii</name>
    <dbReference type="NCBI Taxonomy" id="1847728"/>
    <lineage>
        <taxon>Bacteria</taxon>
        <taxon>Bacillati</taxon>
        <taxon>Bacillota</taxon>
        <taxon>Bacilli</taxon>
        <taxon>Lactobacillales</taxon>
        <taxon>Lactobacillaceae</taxon>
        <taxon>Companilactobacillus</taxon>
    </lineage>
</organism>
<evidence type="ECO:0000313" key="5">
    <source>
        <dbReference type="Proteomes" id="UP000187499"/>
    </source>
</evidence>
<keyword evidence="2" id="KW-0231">Viral genome packaging</keyword>
<dbReference type="PANTHER" id="PTHR41328">
    <property type="entry name" value="TERMINASE SMALL SUBUNIT-RELATED"/>
    <property type="match status" value="1"/>
</dbReference>
<dbReference type="Gene3D" id="1.10.10.1400">
    <property type="entry name" value="Terminase, small subunit, N-terminal DNA-binding domain, HTH motif"/>
    <property type="match status" value="1"/>
</dbReference>
<keyword evidence="5" id="KW-1185">Reference proteome</keyword>
<feature type="domain" description="Terminase ATPase subunit N-terminal" evidence="3">
    <location>
        <begin position="6"/>
        <end position="45"/>
    </location>
</feature>
<dbReference type="EMBL" id="CP019323">
    <property type="protein sequence ID" value="APX72704.1"/>
    <property type="molecule type" value="Genomic_DNA"/>
</dbReference>
<dbReference type="Proteomes" id="UP000187499">
    <property type="component" value="Chromosome"/>
</dbReference>
<dbReference type="GO" id="GO:0051276">
    <property type="term" value="P:chromosome organization"/>
    <property type="evidence" value="ECO:0007669"/>
    <property type="project" value="InterPro"/>
</dbReference>
<dbReference type="InterPro" id="IPR010332">
    <property type="entry name" value="ATPase_terminase-su_N"/>
</dbReference>
<sequence>MINHDQAEQDYHSGMKYKDIAEKYDVSINTVKSWKSRYKWSRDASSQKNVHTKPIKGAHKVKKVAPKIIDELEANGELSDRQKSFCLFYLQRFNATWAYLKAYECTYETANTNGPKLLVNTGVQEQISKLKKSMMIDLHVTATDLAKEYAKQAHSDLGDYIDFGVRDEPVFNKAGKPLKDSKGKQLTTKVSYVDLIDKSKVDTSLLKGVHIGRDGVVVELYDKQKALDKLMDYISDSDDKTESNNVQIVDDIKGDDGTGN</sequence>